<dbReference type="SUPFAM" id="SSF109604">
    <property type="entry name" value="HD-domain/PDEase-like"/>
    <property type="match status" value="1"/>
</dbReference>
<dbReference type="EMBL" id="BMDX01000001">
    <property type="protein sequence ID" value="GGA63916.1"/>
    <property type="molecule type" value="Genomic_DNA"/>
</dbReference>
<dbReference type="AlphaFoldDB" id="A0A8J2U200"/>
<dbReference type="Gene3D" id="1.10.3210.10">
    <property type="entry name" value="Hypothetical protein af1432"/>
    <property type="match status" value="1"/>
</dbReference>
<organism evidence="1 2">
    <name type="scientific">Neiella marina</name>
    <dbReference type="NCBI Taxonomy" id="508461"/>
    <lineage>
        <taxon>Bacteria</taxon>
        <taxon>Pseudomonadati</taxon>
        <taxon>Pseudomonadota</taxon>
        <taxon>Gammaproteobacteria</taxon>
        <taxon>Alteromonadales</taxon>
        <taxon>Echinimonadaceae</taxon>
        <taxon>Neiella</taxon>
    </lineage>
</organism>
<evidence type="ECO:0000313" key="1">
    <source>
        <dbReference type="EMBL" id="GGA63916.1"/>
    </source>
</evidence>
<dbReference type="RefSeq" id="WP_087504168.1">
    <property type="nucleotide sequence ID" value="NZ_BMDX01000001.1"/>
</dbReference>
<sequence length="342" mass="38553">MSTSATSFSDQTDNQGLFFDHLVRQQFTWFSNQQQGHTPSAIATRLAEHLELALNQSYENPKRMLFVRLTMGEQLPEMLDLVLDQSDTDDPLRRTINSESWVAKELLQWVNAPRFRQVTGTAPEYVSSLDQALEQFDGKMLARRLVEFGMIQAAGRKVPFCQLMNRRILEWSQEMAQCASLLAEQRQQCSAISSLAALIQGLAPLAISQTFVHLFDSQIKAALEKSRQSAQKQVYDQINTIRPPVSILASHLARASALQHALLNELGATGRILASITREADADMPVNQLSELGQILRQARGYCQYRWLNDACALTPHQSHSLLADLSLSEDEMAELSRLRRR</sequence>
<gene>
    <name evidence="1" type="ORF">GCM10011369_01640</name>
</gene>
<protein>
    <submittedName>
        <fullName evidence="1">Uncharacterized protein</fullName>
    </submittedName>
</protein>
<reference evidence="2" key="1">
    <citation type="journal article" date="2019" name="Int. J. Syst. Evol. Microbiol.">
        <title>The Global Catalogue of Microorganisms (GCM) 10K type strain sequencing project: providing services to taxonomists for standard genome sequencing and annotation.</title>
        <authorList>
            <consortium name="The Broad Institute Genomics Platform"/>
            <consortium name="The Broad Institute Genome Sequencing Center for Infectious Disease"/>
            <person name="Wu L."/>
            <person name="Ma J."/>
        </authorList>
    </citation>
    <scope>NUCLEOTIDE SEQUENCE [LARGE SCALE GENOMIC DNA]</scope>
    <source>
        <strain evidence="2">CGMCC 1.10130</strain>
    </source>
</reference>
<accession>A0A8J2U200</accession>
<name>A0A8J2U200_9GAMM</name>
<proteinExistence type="predicted"/>
<comment type="caution">
    <text evidence="1">The sequence shown here is derived from an EMBL/GenBank/DDBJ whole genome shotgun (WGS) entry which is preliminary data.</text>
</comment>
<evidence type="ECO:0000313" key="2">
    <source>
        <dbReference type="Proteomes" id="UP000619743"/>
    </source>
</evidence>
<dbReference type="Proteomes" id="UP000619743">
    <property type="component" value="Unassembled WGS sequence"/>
</dbReference>
<keyword evidence="2" id="KW-1185">Reference proteome</keyword>